<dbReference type="AlphaFoldDB" id="A0A7W8CNE0"/>
<comment type="caution">
    <text evidence="2">The sequence shown here is derived from an EMBL/GenBank/DDBJ whole genome shotgun (WGS) entry which is preliminary data.</text>
</comment>
<feature type="transmembrane region" description="Helical" evidence="1">
    <location>
        <begin position="54"/>
        <end position="72"/>
    </location>
</feature>
<keyword evidence="1" id="KW-0472">Membrane</keyword>
<evidence type="ECO:0000313" key="2">
    <source>
        <dbReference type="EMBL" id="MBB5178632.1"/>
    </source>
</evidence>
<dbReference type="Proteomes" id="UP000525923">
    <property type="component" value="Unassembled WGS sequence"/>
</dbReference>
<protein>
    <submittedName>
        <fullName evidence="2">Uncharacterized protein</fullName>
    </submittedName>
</protein>
<proteinExistence type="predicted"/>
<keyword evidence="1" id="KW-0812">Transmembrane</keyword>
<organism evidence="2 3">
    <name type="scientific">Planococcus koreensis</name>
    <dbReference type="NCBI Taxonomy" id="112331"/>
    <lineage>
        <taxon>Bacteria</taxon>
        <taxon>Bacillati</taxon>
        <taxon>Bacillota</taxon>
        <taxon>Bacilli</taxon>
        <taxon>Bacillales</taxon>
        <taxon>Caryophanaceae</taxon>
        <taxon>Planococcus</taxon>
    </lineage>
</organism>
<keyword evidence="3" id="KW-1185">Reference proteome</keyword>
<feature type="transmembrane region" description="Helical" evidence="1">
    <location>
        <begin position="78"/>
        <end position="97"/>
    </location>
</feature>
<gene>
    <name evidence="2" type="ORF">HNQ44_000054</name>
</gene>
<dbReference type="RefSeq" id="WP_183736390.1">
    <property type="nucleotide sequence ID" value="NZ_CP181055.1"/>
</dbReference>
<evidence type="ECO:0000256" key="1">
    <source>
        <dbReference type="SAM" id="Phobius"/>
    </source>
</evidence>
<dbReference type="EMBL" id="JACHHE010000001">
    <property type="protein sequence ID" value="MBB5178632.1"/>
    <property type="molecule type" value="Genomic_DNA"/>
</dbReference>
<evidence type="ECO:0000313" key="3">
    <source>
        <dbReference type="Proteomes" id="UP000525923"/>
    </source>
</evidence>
<reference evidence="2 3" key="1">
    <citation type="submission" date="2020-08" db="EMBL/GenBank/DDBJ databases">
        <title>Genomic Encyclopedia of Type Strains, Phase IV (KMG-IV): sequencing the most valuable type-strain genomes for metagenomic binning, comparative biology and taxonomic classification.</title>
        <authorList>
            <person name="Goeker M."/>
        </authorList>
    </citation>
    <scope>NUCLEOTIDE SEQUENCE [LARGE SCALE GENOMIC DNA]</scope>
    <source>
        <strain evidence="2 3">DSM 15895</strain>
    </source>
</reference>
<feature type="transmembrane region" description="Helical" evidence="1">
    <location>
        <begin position="24"/>
        <end position="42"/>
    </location>
</feature>
<sequence length="105" mass="12209">MHSVLFYIIPIVIYLVVNNLVDHLYWPHFLALLLSFLVFQLVRVRYPKDSIPLYAKITQAAFYVLTVAFIFRDQYLNPAMINILLAVTIGLVIAEIMQNRKKPSN</sequence>
<accession>A0A7W8CNE0</accession>
<keyword evidence="1" id="KW-1133">Transmembrane helix</keyword>
<name>A0A7W8CNE0_9BACL</name>